<feature type="signal peptide" evidence="2">
    <location>
        <begin position="1"/>
        <end position="25"/>
    </location>
</feature>
<evidence type="ECO:0000313" key="4">
    <source>
        <dbReference type="Proteomes" id="UP000197535"/>
    </source>
</evidence>
<name>A0A254TD19_9BURK</name>
<accession>A0A254TD19</accession>
<keyword evidence="4" id="KW-1185">Reference proteome</keyword>
<evidence type="ECO:0000256" key="2">
    <source>
        <dbReference type="SAM" id="SignalP"/>
    </source>
</evidence>
<reference evidence="3 4" key="1">
    <citation type="submission" date="2016-02" db="EMBL/GenBank/DDBJ databases">
        <authorList>
            <person name="Wen L."/>
            <person name="He K."/>
            <person name="Yang H."/>
        </authorList>
    </citation>
    <scope>NUCLEOTIDE SEQUENCE [LARGE SCALE GENOMIC DNA]</scope>
    <source>
        <strain evidence="3 4">TSA40</strain>
    </source>
</reference>
<comment type="caution">
    <text evidence="3">The sequence shown here is derived from an EMBL/GenBank/DDBJ whole genome shotgun (WGS) entry which is preliminary data.</text>
</comment>
<dbReference type="AlphaFoldDB" id="A0A254TD19"/>
<evidence type="ECO:0000256" key="1">
    <source>
        <dbReference type="SAM" id="MobiDB-lite"/>
    </source>
</evidence>
<feature type="chain" id="PRO_5012874716" description="DUF2782 domain-containing protein" evidence="2">
    <location>
        <begin position="26"/>
        <end position="131"/>
    </location>
</feature>
<feature type="region of interest" description="Disordered" evidence="1">
    <location>
        <begin position="34"/>
        <end position="131"/>
    </location>
</feature>
<dbReference type="Proteomes" id="UP000197535">
    <property type="component" value="Unassembled WGS sequence"/>
</dbReference>
<evidence type="ECO:0008006" key="5">
    <source>
        <dbReference type="Google" id="ProtNLM"/>
    </source>
</evidence>
<dbReference type="OrthoDB" id="8778878at2"/>
<keyword evidence="2" id="KW-0732">Signal</keyword>
<dbReference type="Gene3D" id="2.20.130.30">
    <property type="entry name" value="Protein of unknown function DUF2782"/>
    <property type="match status" value="1"/>
</dbReference>
<dbReference type="RefSeq" id="WP_088707412.1">
    <property type="nucleotide sequence ID" value="NZ_LSTO01000001.1"/>
</dbReference>
<feature type="compositionally biased region" description="Basic and acidic residues" evidence="1">
    <location>
        <begin position="102"/>
        <end position="117"/>
    </location>
</feature>
<feature type="compositionally biased region" description="Basic and acidic residues" evidence="1">
    <location>
        <begin position="45"/>
        <end position="58"/>
    </location>
</feature>
<sequence>MRTFKAWRLAAAGIAIQAIALAASAQQPPQLQNLEEGEAPAVTIRKPDQKSRIQEKRAPGGKVTEVKVTTGGSSYVVKPNDPAGSAQPGDLQSNTIRPAQWEVKEFDLGRPKTKEQEEAQAADVPPPPAKK</sequence>
<gene>
    <name evidence="3" type="ORF">AYR66_14625</name>
</gene>
<organism evidence="3 4">
    <name type="scientific">Noviherbaspirillum denitrificans</name>
    <dbReference type="NCBI Taxonomy" id="1968433"/>
    <lineage>
        <taxon>Bacteria</taxon>
        <taxon>Pseudomonadati</taxon>
        <taxon>Pseudomonadota</taxon>
        <taxon>Betaproteobacteria</taxon>
        <taxon>Burkholderiales</taxon>
        <taxon>Oxalobacteraceae</taxon>
        <taxon>Noviherbaspirillum</taxon>
    </lineage>
</organism>
<proteinExistence type="predicted"/>
<evidence type="ECO:0000313" key="3">
    <source>
        <dbReference type="EMBL" id="OWW20540.1"/>
    </source>
</evidence>
<protein>
    <recommendedName>
        <fullName evidence="5">DUF2782 domain-containing protein</fullName>
    </recommendedName>
</protein>
<dbReference type="EMBL" id="LSTO01000001">
    <property type="protein sequence ID" value="OWW20540.1"/>
    <property type="molecule type" value="Genomic_DNA"/>
</dbReference>